<dbReference type="RefSeq" id="WP_071468506.1">
    <property type="nucleotide sequence ID" value="NZ_MEHT01000006.1"/>
</dbReference>
<comment type="similarity">
    <text evidence="7">Belongs to the TRAP transporter large permease family.</text>
</comment>
<comment type="caution">
    <text evidence="9">The sequence shown here is derived from an EMBL/GenBank/DDBJ whole genome shotgun (WGS) entry which is preliminary data.</text>
</comment>
<protein>
    <recommendedName>
        <fullName evidence="7">TRAP transporter large permease protein</fullName>
    </recommendedName>
</protein>
<feature type="transmembrane region" description="Helical" evidence="7">
    <location>
        <begin position="316"/>
        <end position="338"/>
    </location>
</feature>
<comment type="caution">
    <text evidence="7">Lacks conserved residue(s) required for the propagation of feature annotation.</text>
</comment>
<keyword evidence="10" id="KW-1185">Reference proteome</keyword>
<keyword evidence="6 7" id="KW-0472">Membrane</keyword>
<keyword evidence="3 7" id="KW-0997">Cell inner membrane</keyword>
<keyword evidence="7" id="KW-0813">Transport</keyword>
<gene>
    <name evidence="9" type="ORF">LY56_03221</name>
</gene>
<reference evidence="9 10" key="1">
    <citation type="submission" date="2018-06" db="EMBL/GenBank/DDBJ databases">
        <title>Genomic Encyclopedia of Archaeal and Bacterial Type Strains, Phase II (KMG-II): from individual species to whole genera.</title>
        <authorList>
            <person name="Goeker M."/>
        </authorList>
    </citation>
    <scope>NUCLEOTIDE SEQUENCE [LARGE SCALE GENOMIC DNA]</scope>
    <source>
        <strain evidence="9 10">DSM 13087</strain>
    </source>
</reference>
<keyword evidence="5 7" id="KW-1133">Transmembrane helix</keyword>
<evidence type="ECO:0000256" key="3">
    <source>
        <dbReference type="ARBA" id="ARBA00022519"/>
    </source>
</evidence>
<sequence length="438" mass="47453">MFFEWYIALSLLVGLVVFQMMLGVPVAIAFMATNLICAYLFMGDTFAFYQVVDNSTSLITRFQLAPVPFFILMGSLFFYSGIAQRVFSTLDVLLGRIPGRLCFLTVGGGSLFSTLTGSSMANTAMLGSMMVPEMERRGYHWRMSLGPILGTGGLAMIIPPSTLGVLLATIAGLDVGRFLIAGILPGVVLALLYTAVIWGQVWWNPANAPQYEIEKVSTAEKFRAFMINIVPMGFVVFMVVGLILLGVATPTESAAFGVLSILVLMVAFRAFTYHAVQQALLSTVKIGGMVFFIILNSSIFSQLLAYSGASSGMLRFATSFDVSTVVVLLIMFVALICLGMFMDPVSMILITTPIFFPLATQLGINPLWFGLFVLICLEMSQTTPPFGLLLYVMLGVAPKGTTLRRVAIAAAPYLGCDAALIVLMYVFPSLVLYLPSLL</sequence>
<accession>A0A2W7PLR1</accession>
<organism evidence="9 10">
    <name type="scientific">Roseinatronobacter thiooxidans</name>
    <dbReference type="NCBI Taxonomy" id="121821"/>
    <lineage>
        <taxon>Bacteria</taxon>
        <taxon>Pseudomonadati</taxon>
        <taxon>Pseudomonadota</taxon>
        <taxon>Alphaproteobacteria</taxon>
        <taxon>Rhodobacterales</taxon>
        <taxon>Paracoccaceae</taxon>
        <taxon>Roseinatronobacter</taxon>
    </lineage>
</organism>
<dbReference type="Pfam" id="PF06808">
    <property type="entry name" value="DctM"/>
    <property type="match status" value="1"/>
</dbReference>
<evidence type="ECO:0000256" key="2">
    <source>
        <dbReference type="ARBA" id="ARBA00022475"/>
    </source>
</evidence>
<dbReference type="Proteomes" id="UP000249364">
    <property type="component" value="Unassembled WGS sequence"/>
</dbReference>
<feature type="transmembrane region" description="Helical" evidence="7">
    <location>
        <begin position="254"/>
        <end position="272"/>
    </location>
</feature>
<feature type="domain" description="TRAP C4-dicarboxylate transport system permease DctM subunit" evidence="8">
    <location>
        <begin position="15"/>
        <end position="429"/>
    </location>
</feature>
<keyword evidence="4 7" id="KW-0812">Transmembrane</keyword>
<feature type="transmembrane region" description="Helical" evidence="7">
    <location>
        <begin position="284"/>
        <end position="304"/>
    </location>
</feature>
<dbReference type="PANTHER" id="PTHR33362:SF5">
    <property type="entry name" value="C4-DICARBOXYLATE TRAP TRANSPORTER LARGE PERMEASE PROTEIN DCTM"/>
    <property type="match status" value="1"/>
</dbReference>
<comment type="subunit">
    <text evidence="7">The complex comprises the extracytoplasmic solute receptor protein and the two transmembrane proteins.</text>
</comment>
<name>A0A2W7PLR1_9RHOB</name>
<evidence type="ECO:0000256" key="5">
    <source>
        <dbReference type="ARBA" id="ARBA00022989"/>
    </source>
</evidence>
<dbReference type="PANTHER" id="PTHR33362">
    <property type="entry name" value="SIALIC ACID TRAP TRANSPORTER PERMEASE PROTEIN SIAT-RELATED"/>
    <property type="match status" value="1"/>
</dbReference>
<evidence type="ECO:0000256" key="7">
    <source>
        <dbReference type="RuleBase" id="RU369079"/>
    </source>
</evidence>
<dbReference type="GO" id="GO:0022857">
    <property type="term" value="F:transmembrane transporter activity"/>
    <property type="evidence" value="ECO:0007669"/>
    <property type="project" value="UniProtKB-UniRule"/>
</dbReference>
<evidence type="ECO:0000256" key="4">
    <source>
        <dbReference type="ARBA" id="ARBA00022692"/>
    </source>
</evidence>
<feature type="transmembrane region" description="Helical" evidence="7">
    <location>
        <begin position="178"/>
        <end position="203"/>
    </location>
</feature>
<feature type="transmembrane region" description="Helical" evidence="7">
    <location>
        <begin position="224"/>
        <end position="248"/>
    </location>
</feature>
<dbReference type="InterPro" id="IPR004681">
    <property type="entry name" value="TRAP_DctM"/>
</dbReference>
<evidence type="ECO:0000256" key="1">
    <source>
        <dbReference type="ARBA" id="ARBA00004429"/>
    </source>
</evidence>
<dbReference type="EMBL" id="QKZQ01000022">
    <property type="protein sequence ID" value="PZX37221.1"/>
    <property type="molecule type" value="Genomic_DNA"/>
</dbReference>
<feature type="transmembrane region" description="Helical" evidence="7">
    <location>
        <begin position="5"/>
        <end position="22"/>
    </location>
</feature>
<evidence type="ECO:0000256" key="6">
    <source>
        <dbReference type="ARBA" id="ARBA00023136"/>
    </source>
</evidence>
<proteinExistence type="inferred from homology"/>
<feature type="transmembrane region" description="Helical" evidence="7">
    <location>
        <begin position="103"/>
        <end position="127"/>
    </location>
</feature>
<keyword evidence="2" id="KW-1003">Cell membrane</keyword>
<dbReference type="PIRSF" id="PIRSF006066">
    <property type="entry name" value="HI0050"/>
    <property type="match status" value="1"/>
</dbReference>
<dbReference type="STRING" id="121821.GCA_001870675_01781"/>
<evidence type="ECO:0000313" key="9">
    <source>
        <dbReference type="EMBL" id="PZX37221.1"/>
    </source>
</evidence>
<evidence type="ECO:0000259" key="8">
    <source>
        <dbReference type="Pfam" id="PF06808"/>
    </source>
</evidence>
<comment type="function">
    <text evidence="7">Part of the tripartite ATP-independent periplasmic (TRAP) transport system.</text>
</comment>
<feature type="transmembrane region" description="Helical" evidence="7">
    <location>
        <begin position="64"/>
        <end position="83"/>
    </location>
</feature>
<dbReference type="InterPro" id="IPR010656">
    <property type="entry name" value="DctM"/>
</dbReference>
<feature type="transmembrane region" description="Helical" evidence="7">
    <location>
        <begin position="345"/>
        <end position="364"/>
    </location>
</feature>
<dbReference type="GO" id="GO:0005886">
    <property type="term" value="C:plasma membrane"/>
    <property type="evidence" value="ECO:0007669"/>
    <property type="project" value="UniProtKB-SubCell"/>
</dbReference>
<comment type="subcellular location">
    <subcellularLocation>
        <location evidence="1 7">Cell inner membrane</location>
        <topology evidence="1 7">Multi-pass membrane protein</topology>
    </subcellularLocation>
</comment>
<dbReference type="AlphaFoldDB" id="A0A2W7PLR1"/>
<dbReference type="OrthoDB" id="9790209at2"/>
<dbReference type="NCBIfam" id="TIGR00786">
    <property type="entry name" value="dctM"/>
    <property type="match status" value="1"/>
</dbReference>
<feature type="transmembrane region" description="Helical" evidence="7">
    <location>
        <begin position="148"/>
        <end position="172"/>
    </location>
</feature>
<evidence type="ECO:0000313" key="10">
    <source>
        <dbReference type="Proteomes" id="UP000249364"/>
    </source>
</evidence>